<dbReference type="PROSITE" id="PS00058">
    <property type="entry name" value="DNA_MISMATCH_REPAIR_1"/>
    <property type="match status" value="1"/>
</dbReference>
<accession>A0A4P9WGU0</accession>
<dbReference type="GO" id="GO:0032389">
    <property type="term" value="C:MutLalpha complex"/>
    <property type="evidence" value="ECO:0007669"/>
    <property type="project" value="TreeGrafter"/>
</dbReference>
<comment type="similarity">
    <text evidence="1">Belongs to the DNA mismatch repair MutL/HexB family.</text>
</comment>
<evidence type="ECO:0000256" key="2">
    <source>
        <dbReference type="SAM" id="MobiDB-lite"/>
    </source>
</evidence>
<dbReference type="OrthoDB" id="10263226at2759"/>
<dbReference type="GO" id="GO:0006298">
    <property type="term" value="P:mismatch repair"/>
    <property type="evidence" value="ECO:0007669"/>
    <property type="project" value="InterPro"/>
</dbReference>
<feature type="region of interest" description="Disordered" evidence="2">
    <location>
        <begin position="217"/>
        <end position="248"/>
    </location>
</feature>
<dbReference type="GO" id="GO:0016887">
    <property type="term" value="F:ATP hydrolysis activity"/>
    <property type="evidence" value="ECO:0007669"/>
    <property type="project" value="InterPro"/>
</dbReference>
<name>A0A4P9WGU0_9FUNG</name>
<evidence type="ECO:0000256" key="1">
    <source>
        <dbReference type="ARBA" id="ARBA00006082"/>
    </source>
</evidence>
<dbReference type="InterPro" id="IPR036890">
    <property type="entry name" value="HATPase_C_sf"/>
</dbReference>
<gene>
    <name evidence="3" type="ORF">BDK51DRAFT_51536</name>
</gene>
<dbReference type="EMBL" id="KZ995212">
    <property type="protein sequence ID" value="RKO91145.1"/>
    <property type="molecule type" value="Genomic_DNA"/>
</dbReference>
<dbReference type="Proteomes" id="UP000269721">
    <property type="component" value="Unassembled WGS sequence"/>
</dbReference>
<evidence type="ECO:0000313" key="3">
    <source>
        <dbReference type="EMBL" id="RKO91145.1"/>
    </source>
</evidence>
<dbReference type="AlphaFoldDB" id="A0A4P9WGU0"/>
<keyword evidence="4" id="KW-1185">Reference proteome</keyword>
<protein>
    <submittedName>
        <fullName evidence="3">Uncharacterized protein</fullName>
    </submittedName>
</protein>
<proteinExistence type="inferred from homology"/>
<dbReference type="PANTHER" id="PTHR10073:SF52">
    <property type="entry name" value="MISMATCH REPAIR ENDONUCLEASE PMS2"/>
    <property type="match status" value="1"/>
</dbReference>
<reference evidence="4" key="1">
    <citation type="journal article" date="2018" name="Nat. Microbiol.">
        <title>Leveraging single-cell genomics to expand the fungal tree of life.</title>
        <authorList>
            <person name="Ahrendt S.R."/>
            <person name="Quandt C.A."/>
            <person name="Ciobanu D."/>
            <person name="Clum A."/>
            <person name="Salamov A."/>
            <person name="Andreopoulos B."/>
            <person name="Cheng J.F."/>
            <person name="Woyke T."/>
            <person name="Pelin A."/>
            <person name="Henrissat B."/>
            <person name="Reynolds N.K."/>
            <person name="Benny G.L."/>
            <person name="Smith M.E."/>
            <person name="James T.Y."/>
            <person name="Grigoriev I.V."/>
        </authorList>
    </citation>
    <scope>NUCLEOTIDE SEQUENCE [LARGE SCALE GENOMIC DNA]</scope>
</reference>
<evidence type="ECO:0000313" key="4">
    <source>
        <dbReference type="Proteomes" id="UP000269721"/>
    </source>
</evidence>
<feature type="compositionally biased region" description="Acidic residues" evidence="2">
    <location>
        <begin position="235"/>
        <end position="246"/>
    </location>
</feature>
<dbReference type="InterPro" id="IPR014762">
    <property type="entry name" value="DNA_mismatch_repair_CS"/>
</dbReference>
<dbReference type="Gene3D" id="3.30.565.10">
    <property type="entry name" value="Histidine kinase-like ATPase, C-terminal domain"/>
    <property type="match status" value="1"/>
</dbReference>
<dbReference type="SUPFAM" id="SSF55874">
    <property type="entry name" value="ATPase domain of HSP90 chaperone/DNA topoisomerase II/histidine kinase"/>
    <property type="match status" value="1"/>
</dbReference>
<organism evidence="3 4">
    <name type="scientific">Blyttiomyces helicus</name>
    <dbReference type="NCBI Taxonomy" id="388810"/>
    <lineage>
        <taxon>Eukaryota</taxon>
        <taxon>Fungi</taxon>
        <taxon>Fungi incertae sedis</taxon>
        <taxon>Chytridiomycota</taxon>
        <taxon>Chytridiomycota incertae sedis</taxon>
        <taxon>Chytridiomycetes</taxon>
        <taxon>Chytridiomycetes incertae sedis</taxon>
        <taxon>Blyttiomyces</taxon>
    </lineage>
</organism>
<sequence length="283" mass="30278">MTTSSSESPWRSCRLSAFTDLYHVSSFGFRGEALSSLCAVGDLVVTTATDADNGKGVRLRYDQNGRLVRDLAAGSGGGLEFFPRARGTTVTLSNLFSTLPVRSREFKRTIKKQFAKCLEVVQAYALISAGGNCVLADRARGSSPGENESVDRIKLVNTNGAKSMKDNVVNIFGARIVPMLLEVDLDLVVVPARRVLGLQDGPTSSLIAARLAGSQSSLLEEEGSNRSEEGAGGEGEGESPDAEEENGASRCVRPAVVLCFPHRPITLVSFQLKSTSMPRYLES</sequence>
<dbReference type="GO" id="GO:0140664">
    <property type="term" value="F:ATP-dependent DNA damage sensor activity"/>
    <property type="evidence" value="ECO:0007669"/>
    <property type="project" value="InterPro"/>
</dbReference>
<dbReference type="InterPro" id="IPR038973">
    <property type="entry name" value="MutL/Mlh/Pms-like"/>
</dbReference>
<dbReference type="PANTHER" id="PTHR10073">
    <property type="entry name" value="DNA MISMATCH REPAIR PROTEIN MLH, PMS, MUTL"/>
    <property type="match status" value="1"/>
</dbReference>